<dbReference type="Gene3D" id="3.20.20.100">
    <property type="entry name" value="NADP-dependent oxidoreductase domain"/>
    <property type="match status" value="1"/>
</dbReference>
<dbReference type="AlphaFoldDB" id="A0A7S0IRG4"/>
<dbReference type="PANTHER" id="PTHR42686">
    <property type="entry name" value="GH17980P-RELATED"/>
    <property type="match status" value="1"/>
</dbReference>
<reference evidence="2" key="1">
    <citation type="submission" date="2021-01" db="EMBL/GenBank/DDBJ databases">
        <authorList>
            <person name="Corre E."/>
            <person name="Pelletier E."/>
            <person name="Niang G."/>
            <person name="Scheremetjew M."/>
            <person name="Finn R."/>
            <person name="Kale V."/>
            <person name="Holt S."/>
            <person name="Cochrane G."/>
            <person name="Meng A."/>
            <person name="Brown T."/>
            <person name="Cohen L."/>
        </authorList>
    </citation>
    <scope>NUCLEOTIDE SEQUENCE</scope>
    <source>
        <strain evidence="2">RCC1130</strain>
    </source>
</reference>
<dbReference type="GO" id="GO:0016491">
    <property type="term" value="F:oxidoreductase activity"/>
    <property type="evidence" value="ECO:0007669"/>
    <property type="project" value="InterPro"/>
</dbReference>
<organism evidence="2">
    <name type="scientific">Calcidiscus leptoporus</name>
    <dbReference type="NCBI Taxonomy" id="127549"/>
    <lineage>
        <taxon>Eukaryota</taxon>
        <taxon>Haptista</taxon>
        <taxon>Haptophyta</taxon>
        <taxon>Prymnesiophyceae</taxon>
        <taxon>Coccolithales</taxon>
        <taxon>Calcidiscaceae</taxon>
        <taxon>Calcidiscus</taxon>
    </lineage>
</organism>
<feature type="domain" description="NADP-dependent oxidoreductase" evidence="1">
    <location>
        <begin position="14"/>
        <end position="123"/>
    </location>
</feature>
<accession>A0A7S0IRG4</accession>
<dbReference type="EMBL" id="HBER01009915">
    <property type="protein sequence ID" value="CAD8529676.1"/>
    <property type="molecule type" value="Transcribed_RNA"/>
</dbReference>
<evidence type="ECO:0000259" key="1">
    <source>
        <dbReference type="Pfam" id="PF00248"/>
    </source>
</evidence>
<dbReference type="GO" id="GO:0005829">
    <property type="term" value="C:cytosol"/>
    <property type="evidence" value="ECO:0007669"/>
    <property type="project" value="TreeGrafter"/>
</dbReference>
<dbReference type="InterPro" id="IPR023210">
    <property type="entry name" value="NADP_OxRdtase_dom"/>
</dbReference>
<evidence type="ECO:0000313" key="2">
    <source>
        <dbReference type="EMBL" id="CAD8529676.1"/>
    </source>
</evidence>
<dbReference type="InterPro" id="IPR036812">
    <property type="entry name" value="NAD(P)_OxRdtase_dom_sf"/>
</dbReference>
<protein>
    <recommendedName>
        <fullName evidence="1">NADP-dependent oxidoreductase domain-containing protein</fullName>
    </recommendedName>
</protein>
<dbReference type="Pfam" id="PF00248">
    <property type="entry name" value="Aldo_ket_red"/>
    <property type="match status" value="1"/>
</dbReference>
<dbReference type="PANTHER" id="PTHR42686:SF1">
    <property type="entry name" value="GH17980P-RELATED"/>
    <property type="match status" value="1"/>
</dbReference>
<name>A0A7S0IRG4_9EUKA</name>
<gene>
    <name evidence="2" type="ORF">CLEP1334_LOCUS4928</name>
</gene>
<sequence length="133" mass="14749">MFACSITPYVHGEVARGLLKKLAKQGVDVVNSAVFNAGFLIGGEFFDYRQVTRESDPGLFTWRDKFNALCKEFAVSPAAVCVQFSFLFPEIVSVALNTTKPSRVKSNLDLVDAVIPQAFWEKLKVESLISIEL</sequence>
<dbReference type="InterPro" id="IPR020471">
    <property type="entry name" value="AKR"/>
</dbReference>
<proteinExistence type="predicted"/>
<dbReference type="SUPFAM" id="SSF51430">
    <property type="entry name" value="NAD(P)-linked oxidoreductase"/>
    <property type="match status" value="1"/>
</dbReference>